<evidence type="ECO:0000259" key="6">
    <source>
        <dbReference type="PROSITE" id="PS50178"/>
    </source>
</evidence>
<evidence type="ECO:0000256" key="1">
    <source>
        <dbReference type="ARBA" id="ARBA00022723"/>
    </source>
</evidence>
<proteinExistence type="predicted"/>
<dbReference type="InterPro" id="IPR013083">
    <property type="entry name" value="Znf_RING/FYVE/PHD"/>
</dbReference>
<protein>
    <recommendedName>
        <fullName evidence="6">FYVE-type domain-containing protein</fullName>
    </recommendedName>
</protein>
<evidence type="ECO:0000256" key="3">
    <source>
        <dbReference type="ARBA" id="ARBA00022833"/>
    </source>
</evidence>
<keyword evidence="3" id="KW-0862">Zinc</keyword>
<dbReference type="InterPro" id="IPR017455">
    <property type="entry name" value="Znf_FYVE-rel"/>
</dbReference>
<evidence type="ECO:0000256" key="5">
    <source>
        <dbReference type="SAM" id="Coils"/>
    </source>
</evidence>
<gene>
    <name evidence="7" type="ORF">ACJMK2_017492</name>
</gene>
<dbReference type="SMART" id="SM00064">
    <property type="entry name" value="FYVE"/>
    <property type="match status" value="2"/>
</dbReference>
<dbReference type="AlphaFoldDB" id="A0ABD3UAI4"/>
<keyword evidence="2 4" id="KW-0863">Zinc-finger</keyword>
<keyword evidence="5" id="KW-0175">Coiled coil</keyword>
<evidence type="ECO:0000256" key="4">
    <source>
        <dbReference type="PROSITE-ProRule" id="PRU00091"/>
    </source>
</evidence>
<dbReference type="PANTHER" id="PTHR23164">
    <property type="entry name" value="EARLY ENDOSOME ANTIGEN 1"/>
    <property type="match status" value="1"/>
</dbReference>
<feature type="domain" description="FYVE-type" evidence="6">
    <location>
        <begin position="62"/>
        <end position="117"/>
    </location>
</feature>
<feature type="coiled-coil region" evidence="5">
    <location>
        <begin position="323"/>
        <end position="350"/>
    </location>
</feature>
<dbReference type="EMBL" id="JBJQND010000016">
    <property type="protein sequence ID" value="KAL3846512.1"/>
    <property type="molecule type" value="Genomic_DNA"/>
</dbReference>
<organism evidence="7 8">
    <name type="scientific">Sinanodonta woodiana</name>
    <name type="common">Chinese pond mussel</name>
    <name type="synonym">Anodonta woodiana</name>
    <dbReference type="NCBI Taxonomy" id="1069815"/>
    <lineage>
        <taxon>Eukaryota</taxon>
        <taxon>Metazoa</taxon>
        <taxon>Spiralia</taxon>
        <taxon>Lophotrochozoa</taxon>
        <taxon>Mollusca</taxon>
        <taxon>Bivalvia</taxon>
        <taxon>Autobranchia</taxon>
        <taxon>Heteroconchia</taxon>
        <taxon>Palaeoheterodonta</taxon>
        <taxon>Unionida</taxon>
        <taxon>Unionoidea</taxon>
        <taxon>Unionidae</taxon>
        <taxon>Unioninae</taxon>
        <taxon>Sinanodonta</taxon>
    </lineage>
</organism>
<reference evidence="7 8" key="1">
    <citation type="submission" date="2024-11" db="EMBL/GenBank/DDBJ databases">
        <title>Chromosome-level genome assembly of the freshwater bivalve Anodonta woodiana.</title>
        <authorList>
            <person name="Chen X."/>
        </authorList>
    </citation>
    <scope>NUCLEOTIDE SEQUENCE [LARGE SCALE GENOMIC DNA]</scope>
    <source>
        <strain evidence="7">MN2024</strain>
        <tissue evidence="7">Gills</tissue>
    </source>
</reference>
<keyword evidence="8" id="KW-1185">Reference proteome</keyword>
<dbReference type="InterPro" id="IPR011011">
    <property type="entry name" value="Znf_FYVE_PHD"/>
</dbReference>
<keyword evidence="1" id="KW-0479">Metal-binding</keyword>
<dbReference type="Gene3D" id="3.30.40.10">
    <property type="entry name" value="Zinc/RING finger domain, C3HC4 (zinc finger)"/>
    <property type="match status" value="2"/>
</dbReference>
<feature type="domain" description="FYVE-type" evidence="6">
    <location>
        <begin position="204"/>
        <end position="289"/>
    </location>
</feature>
<evidence type="ECO:0000313" key="8">
    <source>
        <dbReference type="Proteomes" id="UP001634394"/>
    </source>
</evidence>
<dbReference type="Proteomes" id="UP001634394">
    <property type="component" value="Unassembled WGS sequence"/>
</dbReference>
<comment type="caution">
    <text evidence="7">The sequence shown here is derived from an EMBL/GenBank/DDBJ whole genome shotgun (WGS) entry which is preliminary data.</text>
</comment>
<dbReference type="Pfam" id="PF01363">
    <property type="entry name" value="FYVE"/>
    <property type="match status" value="2"/>
</dbReference>
<dbReference type="SUPFAM" id="SSF57903">
    <property type="entry name" value="FYVE/PHD zinc finger"/>
    <property type="match status" value="2"/>
</dbReference>
<accession>A0ABD3UAI4</accession>
<dbReference type="GO" id="GO:0008270">
    <property type="term" value="F:zinc ion binding"/>
    <property type="evidence" value="ECO:0007669"/>
    <property type="project" value="UniProtKB-KW"/>
</dbReference>
<sequence>MIEYIHVNLNPETDGQRSIWQNLASDLNLPEGIYDGQLEQKDITKRHWKNSDSRPNCFVKSCRQKFTLIERPHHCRRCGEVFCSTCLKYQRKLNVLANPDPEGKPYKVCQACFEEGRDSQGCVRSLSGEFKALKRTAKGQQLCQVYANTTSSWRDKLDIKQECQRLLTGFRESIGSSEVKRTLQELKTVITTPDWQKSSLWMQENMSDVCQSCRTKFSLLKKKRHCKVCGMVLCKSCSYEELLIYLPDDRDPGDTTPQLGVIKFIGCPVVEPEICLLLRICNPCKEKLVDIQLSAIELSSKSKGASEFISKLLTVDGTTSDLQNKIDNQLKRYQEIIESLEDNTTRASRVIDEKGKNISNTKVLAKAQEDLSDYLAQYVLKIKLAKRLQPEAISDTQKILMKNYLKAKSEFYLDNVYTFRKMKAKLGDSAPAEVLDFIQRTVDRHAIVSSQLYIRQLAFETIHMCGKYKLEESIPRLLTPVDEALEREAKACLLSDKEDWDLHLQHLHQMIQAQIKDHRLIRTSRRYLAQSGALHAAEIMLWRSREILEQVHIQLVMKSVNRSFPASKKALREACEKSAKLEVKDVVKA</sequence>
<dbReference type="PROSITE" id="PS50178">
    <property type="entry name" value="ZF_FYVE"/>
    <property type="match status" value="2"/>
</dbReference>
<dbReference type="InterPro" id="IPR000306">
    <property type="entry name" value="Znf_FYVE"/>
</dbReference>
<name>A0ABD3UAI4_SINWO</name>
<evidence type="ECO:0000313" key="7">
    <source>
        <dbReference type="EMBL" id="KAL3846512.1"/>
    </source>
</evidence>
<evidence type="ECO:0000256" key="2">
    <source>
        <dbReference type="ARBA" id="ARBA00022771"/>
    </source>
</evidence>